<sequence length="176" mass="18810">MHGCGTLRPIVRCGAAPAGRSGGTRSPAPRRPGRARGRARKAAAAPWMTWFHHSGLDQYGVSTLRPRAARTARRHCPMGHSALPRTVSARARDGPPGSVGAGPGVARRAALARKVRVRSGVRRVNGERSCGIRPGIAGGRRGPCSAPEVRRTRTRLRRLNSGTPIRFPATRTEIDP</sequence>
<accession>A0A066YLK4</accession>
<organism evidence="2 3">
    <name type="scientific">Kitasatospora cheerisanensis KCTC 2395</name>
    <dbReference type="NCBI Taxonomy" id="1348663"/>
    <lineage>
        <taxon>Bacteria</taxon>
        <taxon>Bacillati</taxon>
        <taxon>Actinomycetota</taxon>
        <taxon>Actinomycetes</taxon>
        <taxon>Kitasatosporales</taxon>
        <taxon>Streptomycetaceae</taxon>
        <taxon>Kitasatospora</taxon>
    </lineage>
</organism>
<feature type="region of interest" description="Disordered" evidence="1">
    <location>
        <begin position="13"/>
        <end position="41"/>
    </location>
</feature>
<dbReference type="Proteomes" id="UP000027178">
    <property type="component" value="Unassembled WGS sequence"/>
</dbReference>
<evidence type="ECO:0000256" key="1">
    <source>
        <dbReference type="SAM" id="MobiDB-lite"/>
    </source>
</evidence>
<reference evidence="2 3" key="1">
    <citation type="submission" date="2014-05" db="EMBL/GenBank/DDBJ databases">
        <title>Draft Genome Sequence of Kitasatospora cheerisanensis KCTC 2395.</title>
        <authorList>
            <person name="Nam D.H."/>
        </authorList>
    </citation>
    <scope>NUCLEOTIDE SEQUENCE [LARGE SCALE GENOMIC DNA]</scope>
    <source>
        <strain evidence="2 3">KCTC 2395</strain>
    </source>
</reference>
<keyword evidence="3" id="KW-1185">Reference proteome</keyword>
<dbReference type="EMBL" id="JNBY01000112">
    <property type="protein sequence ID" value="KDN82348.1"/>
    <property type="molecule type" value="Genomic_DNA"/>
</dbReference>
<dbReference type="AlphaFoldDB" id="A0A066YLK4"/>
<protein>
    <submittedName>
        <fullName evidence="2">Uncharacterized protein</fullName>
    </submittedName>
</protein>
<gene>
    <name evidence="2" type="ORF">KCH_58550</name>
</gene>
<dbReference type="HOGENOM" id="CLU_1523199_0_0_11"/>
<feature type="compositionally biased region" description="Basic residues" evidence="1">
    <location>
        <begin position="31"/>
        <end position="41"/>
    </location>
</feature>
<comment type="caution">
    <text evidence="2">The sequence shown here is derived from an EMBL/GenBank/DDBJ whole genome shotgun (WGS) entry which is preliminary data.</text>
</comment>
<evidence type="ECO:0000313" key="2">
    <source>
        <dbReference type="EMBL" id="KDN82348.1"/>
    </source>
</evidence>
<evidence type="ECO:0000313" key="3">
    <source>
        <dbReference type="Proteomes" id="UP000027178"/>
    </source>
</evidence>
<proteinExistence type="predicted"/>
<name>A0A066YLK4_9ACTN</name>
<dbReference type="PATRIC" id="fig|1348663.4.peg.5666"/>